<dbReference type="PATRIC" id="fig|1341181.4.peg.1934"/>
<evidence type="ECO:0000313" key="1">
    <source>
        <dbReference type="EMBL" id="ESU27267.1"/>
    </source>
</evidence>
<dbReference type="Proteomes" id="UP000018004">
    <property type="component" value="Unassembled WGS sequence"/>
</dbReference>
<comment type="caution">
    <text evidence="1">The sequence shown here is derived from an EMBL/GenBank/DDBJ whole genome shotgun (WGS) entry which is preliminary data.</text>
</comment>
<gene>
    <name evidence="1" type="ORF">FLJC2902T_19700</name>
</gene>
<dbReference type="Pfam" id="PF02585">
    <property type="entry name" value="PIG-L"/>
    <property type="match status" value="1"/>
</dbReference>
<dbReference type="OrthoDB" id="9790023at2"/>
<evidence type="ECO:0000313" key="2">
    <source>
        <dbReference type="Proteomes" id="UP000018004"/>
    </source>
</evidence>
<sequence>MKYIKEIVITFFSFVKKNKLILFYKYSYLFMSFYSKKSPLEIFEGKNIVIVTAHPDDEVFCIAHVLKEIQTVTKNISWINTTLGQNSIDSKYFESSNQTGIIRESEFIESMEKLKVDKYLHLKIPSYLSSELPVETMSKIQREIDNCDYLFLIDKNDQHPDHYFTTKSFEKLKNKNQIFYYNVQKVTLNKKLNYFYSSFNEQLFEQLIGVYKSQSHMEVSFDSYKKVFSKKVFIYNENIN</sequence>
<dbReference type="InterPro" id="IPR003737">
    <property type="entry name" value="GlcNAc_PI_deacetylase-related"/>
</dbReference>
<accession>V6SM06</accession>
<protein>
    <recommendedName>
        <fullName evidence="3">LmbE family protein</fullName>
    </recommendedName>
</protein>
<dbReference type="Gene3D" id="3.40.50.10320">
    <property type="entry name" value="LmbE-like"/>
    <property type="match status" value="1"/>
</dbReference>
<organism evidence="1 2">
    <name type="scientific">Flavobacterium limnosediminis JC2902</name>
    <dbReference type="NCBI Taxonomy" id="1341181"/>
    <lineage>
        <taxon>Bacteria</taxon>
        <taxon>Pseudomonadati</taxon>
        <taxon>Bacteroidota</taxon>
        <taxon>Flavobacteriia</taxon>
        <taxon>Flavobacteriales</taxon>
        <taxon>Flavobacteriaceae</taxon>
        <taxon>Flavobacterium</taxon>
    </lineage>
</organism>
<dbReference type="InterPro" id="IPR024078">
    <property type="entry name" value="LmbE-like_dom_sf"/>
</dbReference>
<dbReference type="AlphaFoldDB" id="V6SM06"/>
<dbReference type="EMBL" id="AVGG01000011">
    <property type="protein sequence ID" value="ESU27267.1"/>
    <property type="molecule type" value="Genomic_DNA"/>
</dbReference>
<proteinExistence type="predicted"/>
<evidence type="ECO:0008006" key="3">
    <source>
        <dbReference type="Google" id="ProtNLM"/>
    </source>
</evidence>
<keyword evidence="2" id="KW-1185">Reference proteome</keyword>
<dbReference type="STRING" id="1341181.FLJC2902T_19700"/>
<dbReference type="SUPFAM" id="SSF102588">
    <property type="entry name" value="LmbE-like"/>
    <property type="match status" value="1"/>
</dbReference>
<name>V6SM06_9FLAO</name>
<reference evidence="1 2" key="1">
    <citation type="submission" date="2013-08" db="EMBL/GenBank/DDBJ databases">
        <title>Flavobacterium limnosediminis JC2902 genome sequencing.</title>
        <authorList>
            <person name="Lee K."/>
            <person name="Yi H."/>
            <person name="Park S."/>
            <person name="Chun J."/>
        </authorList>
    </citation>
    <scope>NUCLEOTIDE SEQUENCE [LARGE SCALE GENOMIC DNA]</scope>
    <source>
        <strain evidence="1 2">JC2902</strain>
    </source>
</reference>